<feature type="chain" id="PRO_5040980903" evidence="1">
    <location>
        <begin position="18"/>
        <end position="392"/>
    </location>
</feature>
<keyword evidence="1" id="KW-0732">Signal</keyword>
<evidence type="ECO:0000256" key="1">
    <source>
        <dbReference type="SAM" id="SignalP"/>
    </source>
</evidence>
<feature type="signal peptide" evidence="1">
    <location>
        <begin position="1"/>
        <end position="17"/>
    </location>
</feature>
<dbReference type="AlphaFoldDB" id="A0A9W7ABG8"/>
<accession>A0A9W7ABG8</accession>
<dbReference type="OrthoDB" id="191194at2759"/>
<proteinExistence type="predicted"/>
<dbReference type="Proteomes" id="UP001165122">
    <property type="component" value="Unassembled WGS sequence"/>
</dbReference>
<name>A0A9W7ABG8_9STRA</name>
<evidence type="ECO:0000313" key="2">
    <source>
        <dbReference type="EMBL" id="GMH66915.1"/>
    </source>
</evidence>
<evidence type="ECO:0000313" key="3">
    <source>
        <dbReference type="Proteomes" id="UP001165122"/>
    </source>
</evidence>
<organism evidence="2 3">
    <name type="scientific">Triparma laevis f. longispina</name>
    <dbReference type="NCBI Taxonomy" id="1714387"/>
    <lineage>
        <taxon>Eukaryota</taxon>
        <taxon>Sar</taxon>
        <taxon>Stramenopiles</taxon>
        <taxon>Ochrophyta</taxon>
        <taxon>Bolidophyceae</taxon>
        <taxon>Parmales</taxon>
        <taxon>Triparmaceae</taxon>
        <taxon>Triparma</taxon>
    </lineage>
</organism>
<protein>
    <submittedName>
        <fullName evidence="2">Uncharacterized protein</fullName>
    </submittedName>
</protein>
<sequence length="392" mass="42564">MFSALLLLLALLAFAHAQDVLVRVSVSADGTDQTMTLFRGESPLQAAARFVQEAGLGVAVDPTGNATPMTVQLAEVLLQRLNEKQQADALAQAQPIASFPVVRDDGVTATFEHYENQEMALEAQAFCQGNFANLELGACVGQIVNGAQQVMQQRQREAQAQAQAQAQQRKVVLETSININGQMMALSIAEGENSSTASDFFCRSLDLDQQNYAICLSSVVPIVEQRIKEFMEQQQRNAQEKPNEPPLFEIPIQIGEKVMPLSFLLSENPADTTKRFCSDQWGYISTVLKAQGGEEITQGLCVNTLYSTVVGMLDQLLASDEGKALVNDQKLFAIDVELTPEGGEVQPTVLALNVFPNQTAEAAVSEFLRTTGISEQAAPALIEMVNNRLARA</sequence>
<gene>
    <name evidence="2" type="ORF">TrLO_g8432</name>
</gene>
<comment type="caution">
    <text evidence="2">The sequence shown here is derived from an EMBL/GenBank/DDBJ whole genome shotgun (WGS) entry which is preliminary data.</text>
</comment>
<keyword evidence="3" id="KW-1185">Reference proteome</keyword>
<reference evidence="3" key="1">
    <citation type="journal article" date="2023" name="Commun. Biol.">
        <title>Genome analysis of Parmales, the sister group of diatoms, reveals the evolutionary specialization of diatoms from phago-mixotrophs to photoautotrophs.</title>
        <authorList>
            <person name="Ban H."/>
            <person name="Sato S."/>
            <person name="Yoshikawa S."/>
            <person name="Yamada K."/>
            <person name="Nakamura Y."/>
            <person name="Ichinomiya M."/>
            <person name="Sato N."/>
            <person name="Blanc-Mathieu R."/>
            <person name="Endo H."/>
            <person name="Kuwata A."/>
            <person name="Ogata H."/>
        </authorList>
    </citation>
    <scope>NUCLEOTIDE SEQUENCE [LARGE SCALE GENOMIC DNA]</scope>
    <source>
        <strain evidence="3">NIES 3700</strain>
    </source>
</reference>
<dbReference type="EMBL" id="BRXW01000566">
    <property type="protein sequence ID" value="GMH66915.1"/>
    <property type="molecule type" value="Genomic_DNA"/>
</dbReference>